<name>A0A438GH26_VITVI</name>
<organism evidence="2 3">
    <name type="scientific">Vitis vinifera</name>
    <name type="common">Grape</name>
    <dbReference type="NCBI Taxonomy" id="29760"/>
    <lineage>
        <taxon>Eukaryota</taxon>
        <taxon>Viridiplantae</taxon>
        <taxon>Streptophyta</taxon>
        <taxon>Embryophyta</taxon>
        <taxon>Tracheophyta</taxon>
        <taxon>Spermatophyta</taxon>
        <taxon>Magnoliopsida</taxon>
        <taxon>eudicotyledons</taxon>
        <taxon>Gunneridae</taxon>
        <taxon>Pentapetalae</taxon>
        <taxon>rosids</taxon>
        <taxon>Vitales</taxon>
        <taxon>Vitaceae</taxon>
        <taxon>Viteae</taxon>
        <taxon>Vitis</taxon>
    </lineage>
</organism>
<dbReference type="Pfam" id="PF00078">
    <property type="entry name" value="RVT_1"/>
    <property type="match status" value="1"/>
</dbReference>
<dbReference type="Proteomes" id="UP000288805">
    <property type="component" value="Unassembled WGS sequence"/>
</dbReference>
<comment type="caution">
    <text evidence="2">The sequence shown here is derived from an EMBL/GenBank/DDBJ whole genome shotgun (WGS) entry which is preliminary data.</text>
</comment>
<dbReference type="EMBL" id="QGNW01000435">
    <property type="protein sequence ID" value="RVW71503.1"/>
    <property type="molecule type" value="Genomic_DNA"/>
</dbReference>
<evidence type="ECO:0000313" key="3">
    <source>
        <dbReference type="Proteomes" id="UP000288805"/>
    </source>
</evidence>
<dbReference type="CDD" id="cd01650">
    <property type="entry name" value="RT_nLTR_like"/>
    <property type="match status" value="1"/>
</dbReference>
<dbReference type="PANTHER" id="PTHR46890">
    <property type="entry name" value="NON-LTR RETROLELEMENT REVERSE TRANSCRIPTASE-LIKE PROTEIN-RELATED"/>
    <property type="match status" value="1"/>
</dbReference>
<proteinExistence type="predicted"/>
<dbReference type="PANTHER" id="PTHR46890:SF48">
    <property type="entry name" value="RNA-DIRECTED DNA POLYMERASE"/>
    <property type="match status" value="1"/>
</dbReference>
<dbReference type="Gene3D" id="3.60.10.10">
    <property type="entry name" value="Endonuclease/exonuclease/phosphatase"/>
    <property type="match status" value="1"/>
</dbReference>
<reference evidence="2 3" key="1">
    <citation type="journal article" date="2018" name="PLoS Genet.">
        <title>Population sequencing reveals clonal diversity and ancestral inbreeding in the grapevine cultivar Chardonnay.</title>
        <authorList>
            <person name="Roach M.J."/>
            <person name="Johnson D.L."/>
            <person name="Bohlmann J."/>
            <person name="van Vuuren H.J."/>
            <person name="Jones S.J."/>
            <person name="Pretorius I.S."/>
            <person name="Schmidt S.A."/>
            <person name="Borneman A.R."/>
        </authorList>
    </citation>
    <scope>NUCLEOTIDE SEQUENCE [LARGE SCALE GENOMIC DNA]</scope>
    <source>
        <strain evidence="3">cv. Chardonnay</strain>
        <tissue evidence="2">Leaf</tissue>
    </source>
</reference>
<feature type="domain" description="Reverse transcriptase" evidence="1">
    <location>
        <begin position="481"/>
        <end position="587"/>
    </location>
</feature>
<evidence type="ECO:0000313" key="2">
    <source>
        <dbReference type="EMBL" id="RVW71503.1"/>
    </source>
</evidence>
<sequence>MGQLGWDDCRGPPQSLVGCSGVALPLVWAGPSHLRDPDAESFPFWEKDGRRKQIEEERYSVERSRTDNSLIEEASRYGCAPNPSGKGWEEDSWEESDLAKFRVKGWICSVSKRPNSGNDKGAGEKLGHWLRNVEDGLVWMFIEREWMWEEIGAIRGIWDDPWCLGGDFNVILSQRERSNQGRLTSAMRRFAQAWARLDRFLVTQNWLDHFNEVVQSRLPRPTSYHFPILLMGGGLRRGPSLFRFENMWLKADGFTDLLRGWWQGVEVRGRVSVRPVTKMKELKQKIKVWNKEVFGRLEANKNSALQQVEFWDGGGKMTNAHRRNNSLDRIKINGVWMTEDQEVREGIVNAFQHLLLEEPGWRADIEGLHLNRLNSREAEVLEMPFTEEEIYATLMDMNGDKARGSNGFTVAFWQSSWELKEGAEDLGDFWPISFVRELYKLLAKVLANRLKKVLDKVVFGDQNAFVRGKQILDASLIANEWIWWCISTAKFSVMINGVPASFFSNSKGLRQGDPLSLYLFVLGMEVLSNPIRRAVDGGFLSGCRIRGRGEEEMIVSHLLFADDIIIFCEARKEQLSALSWILAWFEASSGL</sequence>
<dbReference type="AlphaFoldDB" id="A0A438GH26"/>
<gene>
    <name evidence="2" type="primary">AtMg01250_25</name>
    <name evidence="2" type="ORF">CK203_048016</name>
</gene>
<evidence type="ECO:0000259" key="1">
    <source>
        <dbReference type="Pfam" id="PF00078"/>
    </source>
</evidence>
<dbReference type="InterPro" id="IPR052343">
    <property type="entry name" value="Retrotransposon-Effector_Assoc"/>
</dbReference>
<dbReference type="InterPro" id="IPR036691">
    <property type="entry name" value="Endo/exonu/phosph_ase_sf"/>
</dbReference>
<protein>
    <submittedName>
        <fullName evidence="2">Putative mitochondrial protein</fullName>
    </submittedName>
</protein>
<accession>A0A438GH26</accession>
<dbReference type="InterPro" id="IPR000477">
    <property type="entry name" value="RT_dom"/>
</dbReference>
<dbReference type="SUPFAM" id="SSF56219">
    <property type="entry name" value="DNase I-like"/>
    <property type="match status" value="1"/>
</dbReference>